<dbReference type="Proteomes" id="UP001318040">
    <property type="component" value="Chromosome 9"/>
</dbReference>
<name>A0AAJ7SWX3_PETMA</name>
<dbReference type="Pfam" id="PF15702">
    <property type="entry name" value="HPS6"/>
    <property type="match status" value="1"/>
</dbReference>
<dbReference type="InterPro" id="IPR046822">
    <property type="entry name" value="HPS6_C"/>
</dbReference>
<evidence type="ECO:0000313" key="4">
    <source>
        <dbReference type="Proteomes" id="UP001318040"/>
    </source>
</evidence>
<dbReference type="GO" id="GO:0032418">
    <property type="term" value="P:lysosome localization"/>
    <property type="evidence" value="ECO:0007669"/>
    <property type="project" value="TreeGrafter"/>
</dbReference>
<feature type="domain" description="BLOC-2 complex member HPS6 N-terminal" evidence="2">
    <location>
        <begin position="319"/>
        <end position="601"/>
    </location>
</feature>
<accession>A0AAJ7SWX3</accession>
<evidence type="ECO:0000256" key="1">
    <source>
        <dbReference type="SAM" id="MobiDB-lite"/>
    </source>
</evidence>
<dbReference type="AlphaFoldDB" id="A0AAJ7SWX3"/>
<dbReference type="InterPro" id="IPR046823">
    <property type="entry name" value="HPS6_N"/>
</dbReference>
<proteinExistence type="predicted"/>
<dbReference type="Pfam" id="PF20468">
    <property type="entry name" value="HPS6_C"/>
    <property type="match status" value="1"/>
</dbReference>
<dbReference type="RefSeq" id="XP_032806236.1">
    <property type="nucleotide sequence ID" value="XM_032950345.1"/>
</dbReference>
<dbReference type="GO" id="GO:0005765">
    <property type="term" value="C:lysosomal membrane"/>
    <property type="evidence" value="ECO:0007669"/>
    <property type="project" value="TreeGrafter"/>
</dbReference>
<gene>
    <name evidence="5" type="primary">LOC116940469</name>
</gene>
<keyword evidence="4" id="KW-1185">Reference proteome</keyword>
<dbReference type="KEGG" id="pmrn:116940469"/>
<evidence type="ECO:0000313" key="5">
    <source>
        <dbReference type="RefSeq" id="XP_032806236.1"/>
    </source>
</evidence>
<feature type="domain" description="BLOC-2 complex member HPS6 C-terminal" evidence="3">
    <location>
        <begin position="624"/>
        <end position="988"/>
    </location>
</feature>
<evidence type="ECO:0000259" key="2">
    <source>
        <dbReference type="Pfam" id="PF15702"/>
    </source>
</evidence>
<reference evidence="5" key="1">
    <citation type="submission" date="2025-08" db="UniProtKB">
        <authorList>
            <consortium name="RefSeq"/>
        </authorList>
    </citation>
    <scope>IDENTIFICATION</scope>
    <source>
        <tissue evidence="5">Sperm</tissue>
    </source>
</reference>
<sequence>MDSGGEVLTAEGEYKVFKMDNGARVSGVDALLEVNDGGGASGVDRATAKVDSRDKASGAGKSFKVDNGNGGNKVLMMANGGGAFGAGETLKVGNGNVALDLYKALKMDKRGEALCASEVEDGAKALRANDVLKKTNEGGKASGRDEVVKMNKVDKVSRKAKRVAKMGKSPNTATVGTALRRDDTNAPDGAWGLDEVDTVCDLDALDTVCDLDALDTVCDLDALDTVCEVDDLGPLEQILSAGVLAKVRCGRSFAMARSGRALVSLDHADRFGYANVSDAIVDVLVLPPPGTAATDAAPEPEEEESPAEATPPAPPPAVALVAVVFESGRVDFWRSDVRRQRHEMSPAGRADLCISPRARVLSAAAFSSCLLWCESRSSSAPRSSRDLLLRHCVCRRAVSQATGGGGPATLGGVQVLLHGCPTLHVVPSADVVHLVPFQRNPTPLQSLLPLWSPRDGTVSAVALRRGGVVCARRPDSDADFKGLALGCASPPPTGEPIVAHTACRGGGLLLGLSDGRVWRVERDGACRVLCRCDLLRRGSRLDMLAVKNALAVASDRDVEMFDTRSGHLIRKIKGGVCILSIMSDRDEDEFRFLTEKGIYRVDTEPARSHGSGSLRPQDVLSAWVYEEACSYYQKRSLTGNKITPEQLKQGGAGKGAASVVAILSHAVCPKNTNSQAAPFSVNLENALKPLIESYVKIEQIKRTFVVDDEAEIQYAEFIKEEVSRLLQGRDMGTPQRFQSLLDTFLSETLSAVWDILGPNNDGAAAAGAAGGGTNESWRCVMQENTDRDCVPPVYEQLCVALYQHRPEDLLPFVGAAQESQRAVPRSRLSADSAATPPHLRALFVLPESKGGSGGGGGEEAAFIRTELLCRGSPEDAAQAIQLLLSMGMWQQAVAAASRYRIDNQMLQAQVFTTFLDAFTCSRGLDPYVGKVWELCPDSMTATDVLATVLHNLPNSHDEAQPFGRRDAQITIELLRPLLTRLLLKESARFEM</sequence>
<dbReference type="InterPro" id="IPR017218">
    <property type="entry name" value="BLOC-2_complex_Hps6_subunit"/>
</dbReference>
<dbReference type="GO" id="GO:0031084">
    <property type="term" value="C:BLOC-2 complex"/>
    <property type="evidence" value="ECO:0007669"/>
    <property type="project" value="TreeGrafter"/>
</dbReference>
<feature type="region of interest" description="Disordered" evidence="1">
    <location>
        <begin position="290"/>
        <end position="313"/>
    </location>
</feature>
<dbReference type="PANTHER" id="PTHR14696">
    <property type="entry name" value="HERMANSKY-PUDLAK SYNDROME 6 PROTEIN"/>
    <property type="match status" value="1"/>
</dbReference>
<dbReference type="CTD" id="79803"/>
<evidence type="ECO:0000259" key="3">
    <source>
        <dbReference type="Pfam" id="PF20468"/>
    </source>
</evidence>
<protein>
    <submittedName>
        <fullName evidence="5">Hermansky-Pudlak syndrome 6 protein-like</fullName>
    </submittedName>
</protein>
<organism evidence="4 5">
    <name type="scientific">Petromyzon marinus</name>
    <name type="common">Sea lamprey</name>
    <dbReference type="NCBI Taxonomy" id="7757"/>
    <lineage>
        <taxon>Eukaryota</taxon>
        <taxon>Metazoa</taxon>
        <taxon>Chordata</taxon>
        <taxon>Craniata</taxon>
        <taxon>Vertebrata</taxon>
        <taxon>Cyclostomata</taxon>
        <taxon>Hyperoartia</taxon>
        <taxon>Petromyzontiformes</taxon>
        <taxon>Petromyzontidae</taxon>
        <taxon>Petromyzon</taxon>
    </lineage>
</organism>
<dbReference type="GO" id="GO:0072657">
    <property type="term" value="P:protein localization to membrane"/>
    <property type="evidence" value="ECO:0007669"/>
    <property type="project" value="TreeGrafter"/>
</dbReference>
<dbReference type="PANTHER" id="PTHR14696:SF2">
    <property type="entry name" value="BLOC-2 COMPLEX MEMBER HPS6"/>
    <property type="match status" value="1"/>
</dbReference>